<organism evidence="1 2">
    <name type="scientific">Persea americana</name>
    <name type="common">Avocado</name>
    <dbReference type="NCBI Taxonomy" id="3435"/>
    <lineage>
        <taxon>Eukaryota</taxon>
        <taxon>Viridiplantae</taxon>
        <taxon>Streptophyta</taxon>
        <taxon>Embryophyta</taxon>
        <taxon>Tracheophyta</taxon>
        <taxon>Spermatophyta</taxon>
        <taxon>Magnoliopsida</taxon>
        <taxon>Magnoliidae</taxon>
        <taxon>Laurales</taxon>
        <taxon>Lauraceae</taxon>
        <taxon>Persea</taxon>
    </lineage>
</organism>
<accession>A0ACC2K8Y3</accession>
<sequence length="313" mass="33514">MGKLPDYGSLRVFWCKCFPYLRDYATSKFDPRSLPCTFLGYSHTYKGYRCFHPPTGRIYSSRHVVFDETSFPFKDPSSLYSVSHDSGEITSFSEWVSGATNQTISPSPLLLPCLPEATDSLACVDNCPPHVCEDRSTSSPEFFNPALDPTTAIQTEPTTVEQQLSAPCPTSADASGTSLLHALLPSSTEKPAPTSTYDDSSSVPPASVVVTEPTHGLPEPPHGSPSATPPVQAVLTEHYHGSPSSNLQATASCAYACAHFRFLGNQATTQVGFNAIDVNRSSITSDHMRSSGQGMAIDNGLVVASADVQGPEE</sequence>
<keyword evidence="2" id="KW-1185">Reference proteome</keyword>
<proteinExistence type="predicted"/>
<reference evidence="1 2" key="1">
    <citation type="journal article" date="2022" name="Hortic Res">
        <title>A haplotype resolved chromosomal level avocado genome allows analysis of novel avocado genes.</title>
        <authorList>
            <person name="Nath O."/>
            <person name="Fletcher S.J."/>
            <person name="Hayward A."/>
            <person name="Shaw L.M."/>
            <person name="Masouleh A.K."/>
            <person name="Furtado A."/>
            <person name="Henry R.J."/>
            <person name="Mitter N."/>
        </authorList>
    </citation>
    <scope>NUCLEOTIDE SEQUENCE [LARGE SCALE GENOMIC DNA]</scope>
    <source>
        <strain evidence="2">cv. Hass</strain>
    </source>
</reference>
<name>A0ACC2K8Y3_PERAE</name>
<evidence type="ECO:0000313" key="2">
    <source>
        <dbReference type="Proteomes" id="UP001234297"/>
    </source>
</evidence>
<evidence type="ECO:0000313" key="1">
    <source>
        <dbReference type="EMBL" id="KAJ8617569.1"/>
    </source>
</evidence>
<protein>
    <submittedName>
        <fullName evidence="1">Uncharacterized protein</fullName>
    </submittedName>
</protein>
<dbReference type="Proteomes" id="UP001234297">
    <property type="component" value="Chromosome 4"/>
</dbReference>
<dbReference type="EMBL" id="CM056812">
    <property type="protein sequence ID" value="KAJ8617569.1"/>
    <property type="molecule type" value="Genomic_DNA"/>
</dbReference>
<gene>
    <name evidence="1" type="ORF">MRB53_013755</name>
</gene>
<comment type="caution">
    <text evidence="1">The sequence shown here is derived from an EMBL/GenBank/DDBJ whole genome shotgun (WGS) entry which is preliminary data.</text>
</comment>